<comment type="function">
    <text evidence="5">Nucleoside triphosphate pyrophosphatase that hydrolyzes 7-methyl-GTP (m(7)GTP). May have a dual role in cell division arrest and in preventing the incorporation of modified nucleotides into cellular nucleic acids.</text>
</comment>
<evidence type="ECO:0000256" key="5">
    <source>
        <dbReference type="HAMAP-Rule" id="MF_00528"/>
    </source>
</evidence>
<dbReference type="Gene3D" id="3.90.950.10">
    <property type="match status" value="1"/>
</dbReference>
<comment type="cofactor">
    <cofactor evidence="5">
        <name>a divalent metal cation</name>
        <dbReference type="ChEBI" id="CHEBI:60240"/>
    </cofactor>
</comment>
<dbReference type="EC" id="3.6.1.-" evidence="5"/>
<dbReference type="PIRSF" id="PIRSF006305">
    <property type="entry name" value="Maf"/>
    <property type="match status" value="1"/>
</dbReference>
<dbReference type="GO" id="GO:0047429">
    <property type="term" value="F:nucleoside triphosphate diphosphatase activity"/>
    <property type="evidence" value="ECO:0007669"/>
    <property type="project" value="InterPro"/>
</dbReference>
<protein>
    <recommendedName>
        <fullName evidence="5">7-methyl-GTP pyrophosphatase</fullName>
        <shortName evidence="5">m(7)GTP pyrophosphatase</shortName>
        <ecNumber evidence="5">3.6.1.-</ecNumber>
    </recommendedName>
</protein>
<evidence type="ECO:0000313" key="7">
    <source>
        <dbReference type="Proteomes" id="UP000643207"/>
    </source>
</evidence>
<reference evidence="6 7" key="1">
    <citation type="submission" date="2021-01" db="EMBL/GenBank/DDBJ databases">
        <title>Piscinibacter sp. Jin2 Genome sequencing and assembly.</title>
        <authorList>
            <person name="Kim I."/>
        </authorList>
    </citation>
    <scope>NUCLEOTIDE SEQUENCE [LARGE SCALE GENOMIC DNA]</scope>
    <source>
        <strain evidence="6 7">Jin2</strain>
    </source>
</reference>
<name>A0A9X1BNZ7_9BURK</name>
<proteinExistence type="inferred from homology"/>
<dbReference type="PANTHER" id="PTHR43213:SF10">
    <property type="entry name" value="7-METHYL-GTP PYROPHOSPHATASE"/>
    <property type="match status" value="1"/>
</dbReference>
<gene>
    <name evidence="6" type="primary">maf</name>
    <name evidence="6" type="ORF">JI742_12355</name>
</gene>
<evidence type="ECO:0000256" key="3">
    <source>
        <dbReference type="ARBA" id="ARBA00022801"/>
    </source>
</evidence>
<comment type="caution">
    <text evidence="5">Lacks conserved residue(s) required for the propagation of feature annotation.</text>
</comment>
<dbReference type="InterPro" id="IPR003697">
    <property type="entry name" value="Maf-like"/>
</dbReference>
<dbReference type="GO" id="GO:0009117">
    <property type="term" value="P:nucleotide metabolic process"/>
    <property type="evidence" value="ECO:0007669"/>
    <property type="project" value="UniProtKB-KW"/>
</dbReference>
<comment type="subcellular location">
    <subcellularLocation>
        <location evidence="1 5">Cytoplasm</location>
    </subcellularLocation>
</comment>
<feature type="site" description="Important for substrate specificity" evidence="5">
    <location>
        <position position="14"/>
    </location>
</feature>
<evidence type="ECO:0000256" key="2">
    <source>
        <dbReference type="ARBA" id="ARBA00022490"/>
    </source>
</evidence>
<evidence type="ECO:0000256" key="1">
    <source>
        <dbReference type="ARBA" id="ARBA00004496"/>
    </source>
</evidence>
<dbReference type="CDD" id="cd00555">
    <property type="entry name" value="Maf"/>
    <property type="match status" value="1"/>
</dbReference>
<sequence length="197" mass="20332">MTAPPLILGSSSRYRAELLARLHLPFTCVAPEVDESPRPGETPRALAGRLARSKALEVAGRHPRAWVIGADQVADLAGEPLGKPGDAAGAQAQLRRLSGQAVVFHSALALAGPGGLHGECCIPVRVRFRRLDEAAIARYVALEPAFDCAGSAKCEGLGITLLEAIESEDPTALIGLPLIATAALLRGVGLDPLGAAA</sequence>
<feature type="site" description="Important for substrate specificity" evidence="5">
    <location>
        <position position="72"/>
    </location>
</feature>
<dbReference type="GO" id="GO:0005737">
    <property type="term" value="C:cytoplasm"/>
    <property type="evidence" value="ECO:0007669"/>
    <property type="project" value="UniProtKB-SubCell"/>
</dbReference>
<dbReference type="SUPFAM" id="SSF52972">
    <property type="entry name" value="ITPase-like"/>
    <property type="match status" value="1"/>
</dbReference>
<comment type="similarity">
    <text evidence="5">Belongs to the Maf family. YceF subfamily.</text>
</comment>
<feature type="site" description="Important for substrate specificity" evidence="5">
    <location>
        <position position="155"/>
    </location>
</feature>
<comment type="caution">
    <text evidence="6">The sequence shown here is derived from an EMBL/GenBank/DDBJ whole genome shotgun (WGS) entry which is preliminary data.</text>
</comment>
<dbReference type="EMBL" id="JAERRA010000002">
    <property type="protein sequence ID" value="MBL0720677.1"/>
    <property type="molecule type" value="Genomic_DNA"/>
</dbReference>
<keyword evidence="4 5" id="KW-0546">Nucleotide metabolism</keyword>
<dbReference type="NCBIfam" id="TIGR00172">
    <property type="entry name" value="maf"/>
    <property type="match status" value="1"/>
</dbReference>
<keyword evidence="2 5" id="KW-0963">Cytoplasm</keyword>
<organism evidence="6 7">
    <name type="scientific">Aquariibacter lacus</name>
    <dbReference type="NCBI Taxonomy" id="2801332"/>
    <lineage>
        <taxon>Bacteria</taxon>
        <taxon>Pseudomonadati</taxon>
        <taxon>Pseudomonadota</taxon>
        <taxon>Betaproteobacteria</taxon>
        <taxon>Burkholderiales</taxon>
        <taxon>Sphaerotilaceae</taxon>
        <taxon>Aquariibacter</taxon>
    </lineage>
</organism>
<dbReference type="PANTHER" id="PTHR43213">
    <property type="entry name" value="BIFUNCTIONAL DTTP/UTP PYROPHOSPHATASE/METHYLTRANSFERASE PROTEIN-RELATED"/>
    <property type="match status" value="1"/>
</dbReference>
<dbReference type="RefSeq" id="WP_201827304.1">
    <property type="nucleotide sequence ID" value="NZ_JAERRA010000002.1"/>
</dbReference>
<keyword evidence="3 5" id="KW-0378">Hydrolase</keyword>
<comment type="catalytic activity">
    <reaction evidence="5">
        <text>N(7)-methyl-GTP + H2O = N(7)-methyl-GMP + diphosphate + H(+)</text>
        <dbReference type="Rhea" id="RHEA:58744"/>
        <dbReference type="ChEBI" id="CHEBI:15377"/>
        <dbReference type="ChEBI" id="CHEBI:15378"/>
        <dbReference type="ChEBI" id="CHEBI:33019"/>
        <dbReference type="ChEBI" id="CHEBI:58285"/>
        <dbReference type="ChEBI" id="CHEBI:87133"/>
    </reaction>
</comment>
<evidence type="ECO:0000313" key="6">
    <source>
        <dbReference type="EMBL" id="MBL0720677.1"/>
    </source>
</evidence>
<accession>A0A9X1BNZ7</accession>
<evidence type="ECO:0000256" key="4">
    <source>
        <dbReference type="ARBA" id="ARBA00023080"/>
    </source>
</evidence>
<dbReference type="Pfam" id="PF02545">
    <property type="entry name" value="Maf"/>
    <property type="match status" value="1"/>
</dbReference>
<dbReference type="HAMAP" id="MF_00528">
    <property type="entry name" value="Maf"/>
    <property type="match status" value="1"/>
</dbReference>
<dbReference type="InterPro" id="IPR029001">
    <property type="entry name" value="ITPase-like_fam"/>
</dbReference>
<dbReference type="Proteomes" id="UP000643207">
    <property type="component" value="Unassembled WGS sequence"/>
</dbReference>
<dbReference type="AlphaFoldDB" id="A0A9X1BNZ7"/>
<feature type="active site" description="Proton acceptor" evidence="5">
    <location>
        <position position="71"/>
    </location>
</feature>
<keyword evidence="7" id="KW-1185">Reference proteome</keyword>